<dbReference type="PROSITE" id="PS50144">
    <property type="entry name" value="MATH"/>
    <property type="match status" value="1"/>
</dbReference>
<dbReference type="Pfam" id="PF24570">
    <property type="entry name" value="BACK_BPM_SPOP"/>
    <property type="match status" value="1"/>
</dbReference>
<evidence type="ECO:0000313" key="7">
    <source>
        <dbReference type="Proteomes" id="UP000015105"/>
    </source>
</evidence>
<dbReference type="Gene3D" id="2.60.210.10">
    <property type="entry name" value="Apoptosis, Tumor Necrosis Factor Receptor Associated Protein 2, Chain A"/>
    <property type="match status" value="1"/>
</dbReference>
<dbReference type="AlphaFoldDB" id="A0A452ZT88"/>
<dbReference type="Gene3D" id="3.30.710.10">
    <property type="entry name" value="Potassium Channel Kv1.1, Chain A"/>
    <property type="match status" value="1"/>
</dbReference>
<dbReference type="InterPro" id="IPR045005">
    <property type="entry name" value="BPM1-6"/>
</dbReference>
<dbReference type="Pfam" id="PF22486">
    <property type="entry name" value="MATH_2"/>
    <property type="match status" value="1"/>
</dbReference>
<sequence length="441" mass="49324">RTHRRAGGAYSVSRLKRRRRRGRRNELSDGDSVSRFSMSSTFAGVSILAGGELCPSTESPVVTSTNCGYHLLVVQDYSRTKRATPTGTSICSRPFMVGRHEWCIEYYPNGQKKSCADFISLYVNLLNDDDDAKERVKAKFEFSFIDEAEKHKPMYISGTETLSFRGECLRGYGKFMRKDVLEQSANLMDDCFTVRCDIMVCDTEDAGSSKVLLTEIDQHLNNLLQTKVGADVTFEVSGEMFAAHRCVLAARSKVFMAQLFGPMKEGTAASGAIQIKDMEAKVFRALLSFIYTDSLPLLEEDDMEEDEGEAMEEGQEEEAAEDEMAEVAEQGQGEDAAEDATELQWLQDLLVAADRYDLQRLRFICEKRLSERIGVTSVASTLALAEQRHCRGLKEACLKFIQVQSPLCLQKVMATDGWEPLITTYPSVLNELIAKLASNQK</sequence>
<dbReference type="InterPro" id="IPR011333">
    <property type="entry name" value="SKP1/BTB/POZ_sf"/>
</dbReference>
<feature type="region of interest" description="Disordered" evidence="3">
    <location>
        <begin position="302"/>
        <end position="338"/>
    </location>
</feature>
<reference evidence="7" key="1">
    <citation type="journal article" date="2014" name="Science">
        <title>Ancient hybridizations among the ancestral genomes of bread wheat.</title>
        <authorList>
            <consortium name="International Wheat Genome Sequencing Consortium,"/>
            <person name="Marcussen T."/>
            <person name="Sandve S.R."/>
            <person name="Heier L."/>
            <person name="Spannagl M."/>
            <person name="Pfeifer M."/>
            <person name="Jakobsen K.S."/>
            <person name="Wulff B.B."/>
            <person name="Steuernagel B."/>
            <person name="Mayer K.F."/>
            <person name="Olsen O.A."/>
        </authorList>
    </citation>
    <scope>NUCLEOTIDE SEQUENCE [LARGE SCALE GENOMIC DNA]</scope>
    <source>
        <strain evidence="7">cv. AL8/78</strain>
    </source>
</reference>
<dbReference type="Proteomes" id="UP000015105">
    <property type="component" value="Chromosome 1D"/>
</dbReference>
<evidence type="ECO:0000256" key="2">
    <source>
        <dbReference type="ARBA" id="ARBA00010846"/>
    </source>
</evidence>
<reference evidence="6" key="5">
    <citation type="journal article" date="2021" name="G3 (Bethesda)">
        <title>Aegilops tauschii genome assembly Aet v5.0 features greater sequence contiguity and improved annotation.</title>
        <authorList>
            <person name="Wang L."/>
            <person name="Zhu T."/>
            <person name="Rodriguez J.C."/>
            <person name="Deal K.R."/>
            <person name="Dubcovsky J."/>
            <person name="McGuire P.E."/>
            <person name="Lux T."/>
            <person name="Spannagl M."/>
            <person name="Mayer K.F.X."/>
            <person name="Baldrich P."/>
            <person name="Meyers B.C."/>
            <person name="Huo N."/>
            <person name="Gu Y.Q."/>
            <person name="Zhou H."/>
            <person name="Devos K.M."/>
            <person name="Bennetzen J.L."/>
            <person name="Unver T."/>
            <person name="Budak H."/>
            <person name="Gulick P.J."/>
            <person name="Galiba G."/>
            <person name="Kalapos B."/>
            <person name="Nelson D.R."/>
            <person name="Li P."/>
            <person name="You F.M."/>
            <person name="Luo M.C."/>
            <person name="Dvorak J."/>
        </authorList>
    </citation>
    <scope>NUCLEOTIDE SEQUENCE [LARGE SCALE GENOMIC DNA]</scope>
    <source>
        <strain evidence="6">cv. AL8/78</strain>
    </source>
</reference>
<comment type="similarity">
    <text evidence="2">Belongs to the Tdpoz family.</text>
</comment>
<evidence type="ECO:0000313" key="6">
    <source>
        <dbReference type="EnsemblPlants" id="AET1Gv20908500.2"/>
    </source>
</evidence>
<evidence type="ECO:0000256" key="3">
    <source>
        <dbReference type="SAM" id="MobiDB-lite"/>
    </source>
</evidence>
<comment type="pathway">
    <text evidence="1">Protein modification; protein ubiquitination.</text>
</comment>
<dbReference type="InterPro" id="IPR002083">
    <property type="entry name" value="MATH/TRAF_dom"/>
</dbReference>
<protein>
    <recommendedName>
        <fullName evidence="8">BTB domain-containing protein</fullName>
    </recommendedName>
</protein>
<feature type="compositionally biased region" description="Acidic residues" evidence="3">
    <location>
        <begin position="302"/>
        <end position="326"/>
    </location>
</feature>
<dbReference type="Pfam" id="PF00651">
    <property type="entry name" value="BTB"/>
    <property type="match status" value="1"/>
</dbReference>
<dbReference type="InterPro" id="IPR056423">
    <property type="entry name" value="BACK_BPM_SPOP"/>
</dbReference>
<keyword evidence="7" id="KW-1185">Reference proteome</keyword>
<dbReference type="CDD" id="cd00121">
    <property type="entry name" value="MATH"/>
    <property type="match status" value="1"/>
</dbReference>
<evidence type="ECO:0000256" key="1">
    <source>
        <dbReference type="ARBA" id="ARBA00004906"/>
    </source>
</evidence>
<dbReference type="PANTHER" id="PTHR26379:SF516">
    <property type="entry name" value="BTB DOMAIN-CONTAINING PROTEIN"/>
    <property type="match status" value="1"/>
</dbReference>
<dbReference type="InterPro" id="IPR008974">
    <property type="entry name" value="TRAF-like"/>
</dbReference>
<evidence type="ECO:0008006" key="8">
    <source>
        <dbReference type="Google" id="ProtNLM"/>
    </source>
</evidence>
<name>A0A452ZT88_AEGTS</name>
<feature type="domain" description="BTB" evidence="4">
    <location>
        <begin position="230"/>
        <end position="299"/>
    </location>
</feature>
<dbReference type="SUPFAM" id="SSF49599">
    <property type="entry name" value="TRAF domain-like"/>
    <property type="match status" value="1"/>
</dbReference>
<dbReference type="SMART" id="SM00225">
    <property type="entry name" value="BTB"/>
    <property type="match status" value="1"/>
</dbReference>
<evidence type="ECO:0000259" key="4">
    <source>
        <dbReference type="PROSITE" id="PS50097"/>
    </source>
</evidence>
<dbReference type="Gramene" id="AET1Gv20908500.2">
    <property type="protein sequence ID" value="AET1Gv20908500.2"/>
    <property type="gene ID" value="AET1Gv20908500"/>
</dbReference>
<dbReference type="SMART" id="SM00061">
    <property type="entry name" value="MATH"/>
    <property type="match status" value="1"/>
</dbReference>
<reference evidence="6" key="4">
    <citation type="submission" date="2019-03" db="UniProtKB">
        <authorList>
            <consortium name="EnsemblPlants"/>
        </authorList>
    </citation>
    <scope>IDENTIFICATION</scope>
</reference>
<organism evidence="6 7">
    <name type="scientific">Aegilops tauschii subsp. strangulata</name>
    <name type="common">Goatgrass</name>
    <dbReference type="NCBI Taxonomy" id="200361"/>
    <lineage>
        <taxon>Eukaryota</taxon>
        <taxon>Viridiplantae</taxon>
        <taxon>Streptophyta</taxon>
        <taxon>Embryophyta</taxon>
        <taxon>Tracheophyta</taxon>
        <taxon>Spermatophyta</taxon>
        <taxon>Magnoliopsida</taxon>
        <taxon>Liliopsida</taxon>
        <taxon>Poales</taxon>
        <taxon>Poaceae</taxon>
        <taxon>BOP clade</taxon>
        <taxon>Pooideae</taxon>
        <taxon>Triticodae</taxon>
        <taxon>Triticeae</taxon>
        <taxon>Triticinae</taxon>
        <taxon>Aegilops</taxon>
    </lineage>
</organism>
<evidence type="ECO:0000259" key="5">
    <source>
        <dbReference type="PROSITE" id="PS50144"/>
    </source>
</evidence>
<dbReference type="GO" id="GO:0016567">
    <property type="term" value="P:protein ubiquitination"/>
    <property type="evidence" value="ECO:0007669"/>
    <property type="project" value="InterPro"/>
</dbReference>
<dbReference type="EnsemblPlants" id="AET1Gv20908500.2">
    <property type="protein sequence ID" value="AET1Gv20908500.2"/>
    <property type="gene ID" value="AET1Gv20908500"/>
</dbReference>
<dbReference type="Gene3D" id="1.25.40.420">
    <property type="match status" value="1"/>
</dbReference>
<dbReference type="PROSITE" id="PS50097">
    <property type="entry name" value="BTB"/>
    <property type="match status" value="1"/>
</dbReference>
<dbReference type="PANTHER" id="PTHR26379">
    <property type="entry name" value="BTB/POZ AND MATH DOMAIN-CONTAINING PROTEIN 1"/>
    <property type="match status" value="1"/>
</dbReference>
<accession>A0A452ZT88</accession>
<dbReference type="InterPro" id="IPR000210">
    <property type="entry name" value="BTB/POZ_dom"/>
</dbReference>
<reference evidence="6" key="3">
    <citation type="journal article" date="2017" name="Nature">
        <title>Genome sequence of the progenitor of the wheat D genome Aegilops tauschii.</title>
        <authorList>
            <person name="Luo M.C."/>
            <person name="Gu Y.Q."/>
            <person name="Puiu D."/>
            <person name="Wang H."/>
            <person name="Twardziok S.O."/>
            <person name="Deal K.R."/>
            <person name="Huo N."/>
            <person name="Zhu T."/>
            <person name="Wang L."/>
            <person name="Wang Y."/>
            <person name="McGuire P.E."/>
            <person name="Liu S."/>
            <person name="Long H."/>
            <person name="Ramasamy R.K."/>
            <person name="Rodriguez J.C."/>
            <person name="Van S.L."/>
            <person name="Yuan L."/>
            <person name="Wang Z."/>
            <person name="Xia Z."/>
            <person name="Xiao L."/>
            <person name="Anderson O.D."/>
            <person name="Ouyang S."/>
            <person name="Liang Y."/>
            <person name="Zimin A.V."/>
            <person name="Pertea G."/>
            <person name="Qi P."/>
            <person name="Bennetzen J.L."/>
            <person name="Dai X."/>
            <person name="Dawson M.W."/>
            <person name="Muller H.G."/>
            <person name="Kugler K."/>
            <person name="Rivarola-Duarte L."/>
            <person name="Spannagl M."/>
            <person name="Mayer K.F.X."/>
            <person name="Lu F.H."/>
            <person name="Bevan M.W."/>
            <person name="Leroy P."/>
            <person name="Li P."/>
            <person name="You F.M."/>
            <person name="Sun Q."/>
            <person name="Liu Z."/>
            <person name="Lyons E."/>
            <person name="Wicker T."/>
            <person name="Salzberg S.L."/>
            <person name="Devos K.M."/>
            <person name="Dvorak J."/>
        </authorList>
    </citation>
    <scope>NUCLEOTIDE SEQUENCE [LARGE SCALE GENOMIC DNA]</scope>
    <source>
        <strain evidence="6">cv. AL8/78</strain>
    </source>
</reference>
<dbReference type="STRING" id="200361.A0A452ZT88"/>
<dbReference type="SUPFAM" id="SSF54695">
    <property type="entry name" value="POZ domain"/>
    <property type="match status" value="1"/>
</dbReference>
<reference evidence="7" key="2">
    <citation type="journal article" date="2017" name="Nat. Plants">
        <title>The Aegilops tauschii genome reveals multiple impacts of transposons.</title>
        <authorList>
            <person name="Zhao G."/>
            <person name="Zou C."/>
            <person name="Li K."/>
            <person name="Wang K."/>
            <person name="Li T."/>
            <person name="Gao L."/>
            <person name="Zhang X."/>
            <person name="Wang H."/>
            <person name="Yang Z."/>
            <person name="Liu X."/>
            <person name="Jiang W."/>
            <person name="Mao L."/>
            <person name="Kong X."/>
            <person name="Jiao Y."/>
            <person name="Jia J."/>
        </authorList>
    </citation>
    <scope>NUCLEOTIDE SEQUENCE [LARGE SCALE GENOMIC DNA]</scope>
    <source>
        <strain evidence="7">cv. AL8/78</strain>
    </source>
</reference>
<proteinExistence type="inferred from homology"/>
<feature type="domain" description="MATH" evidence="5">
    <location>
        <begin position="67"/>
        <end position="198"/>
    </location>
</feature>